<evidence type="ECO:0000256" key="6">
    <source>
        <dbReference type="ARBA" id="ARBA00023002"/>
    </source>
</evidence>
<keyword evidence="5 11" id="KW-1133">Transmembrane helix</keyword>
<keyword evidence="8" id="KW-0443">Lipid metabolism</keyword>
<evidence type="ECO:0000256" key="9">
    <source>
        <dbReference type="ARBA" id="ARBA00023136"/>
    </source>
</evidence>
<dbReference type="CDD" id="cd03505">
    <property type="entry name" value="Delta9-FADS-like"/>
    <property type="match status" value="1"/>
</dbReference>
<dbReference type="Pfam" id="PF00487">
    <property type="entry name" value="FA_desaturase"/>
    <property type="match status" value="1"/>
</dbReference>
<feature type="transmembrane region" description="Helical" evidence="11">
    <location>
        <begin position="61"/>
        <end position="82"/>
    </location>
</feature>
<evidence type="ECO:0000256" key="1">
    <source>
        <dbReference type="ARBA" id="ARBA00004141"/>
    </source>
</evidence>
<dbReference type="AlphaFoldDB" id="A0A9W6PS20"/>
<evidence type="ECO:0000256" key="8">
    <source>
        <dbReference type="ARBA" id="ARBA00023098"/>
    </source>
</evidence>
<comment type="subcellular location">
    <subcellularLocation>
        <location evidence="1">Membrane</location>
        <topology evidence="1">Multi-pass membrane protein</topology>
    </subcellularLocation>
</comment>
<dbReference type="InterPro" id="IPR015876">
    <property type="entry name" value="Acyl-CoA_DS"/>
</dbReference>
<keyword evidence="4" id="KW-0276">Fatty acid metabolism</keyword>
<evidence type="ECO:0000256" key="7">
    <source>
        <dbReference type="ARBA" id="ARBA00023004"/>
    </source>
</evidence>
<keyword evidence="14" id="KW-1185">Reference proteome</keyword>
<dbReference type="Proteomes" id="UP001165124">
    <property type="component" value="Unassembled WGS sequence"/>
</dbReference>
<dbReference type="GO" id="GO:0006631">
    <property type="term" value="P:fatty acid metabolic process"/>
    <property type="evidence" value="ECO:0007669"/>
    <property type="project" value="UniProtKB-KW"/>
</dbReference>
<protein>
    <submittedName>
        <fullName evidence="13">Stearoyl-CoA 9-desaturase</fullName>
    </submittedName>
</protein>
<evidence type="ECO:0000256" key="4">
    <source>
        <dbReference type="ARBA" id="ARBA00022832"/>
    </source>
</evidence>
<feature type="domain" description="Fatty acid desaturase" evidence="12">
    <location>
        <begin position="57"/>
        <end position="301"/>
    </location>
</feature>
<evidence type="ECO:0000256" key="11">
    <source>
        <dbReference type="SAM" id="Phobius"/>
    </source>
</evidence>
<keyword evidence="9 11" id="KW-0472">Membrane</keyword>
<feature type="transmembrane region" description="Helical" evidence="11">
    <location>
        <begin position="183"/>
        <end position="205"/>
    </location>
</feature>
<sequence length="319" mass="35856">MTKAPVVDPPLRDRRPLPEIDPEPQGTFERVLVAVFTGVPFLALLAAVPMAWGSFLGWTDVALTAVFYAVSAAGITVGYHRYFTHGSFKARRWLKIVLGVSGSLALEGPVITWVADHRRHHKHSDKEADPHSPWRFGSDWKGLTKGLLWAHYGWMFDGNRTCKERFAKDLLRDRDVVRIHRSFPALVAVSLLLPAALGGLLTMSWQGALTAFFWAGLVRISLVHHVTWSVNSICHVFGKEDFEVRDKSRNVWWLAIPSLGESWHNLHHAEPTCARHGVLKGQVDISARIIQACEKAGWAYDVRWPDPERLAAKRTKQAA</sequence>
<keyword evidence="7" id="KW-0408">Iron</keyword>
<comment type="caution">
    <text evidence="13">The sequence shown here is derived from an EMBL/GenBank/DDBJ whole genome shotgun (WGS) entry which is preliminary data.</text>
</comment>
<dbReference type="GO" id="GO:0016717">
    <property type="term" value="F:oxidoreductase activity, acting on paired donors, with oxidation of a pair of donors resulting in the reduction of molecular oxygen to two molecules of water"/>
    <property type="evidence" value="ECO:0007669"/>
    <property type="project" value="InterPro"/>
</dbReference>
<evidence type="ECO:0000256" key="3">
    <source>
        <dbReference type="ARBA" id="ARBA00022692"/>
    </source>
</evidence>
<accession>A0A9W6PS20</accession>
<evidence type="ECO:0000313" key="13">
    <source>
        <dbReference type="EMBL" id="GLW62049.1"/>
    </source>
</evidence>
<evidence type="ECO:0000256" key="2">
    <source>
        <dbReference type="ARBA" id="ARBA00008749"/>
    </source>
</evidence>
<evidence type="ECO:0000313" key="14">
    <source>
        <dbReference type="Proteomes" id="UP001165124"/>
    </source>
</evidence>
<organism evidence="13 14">
    <name type="scientific">Actinomadura rubrobrunea</name>
    <dbReference type="NCBI Taxonomy" id="115335"/>
    <lineage>
        <taxon>Bacteria</taxon>
        <taxon>Bacillati</taxon>
        <taxon>Actinomycetota</taxon>
        <taxon>Actinomycetes</taxon>
        <taxon>Streptosporangiales</taxon>
        <taxon>Thermomonosporaceae</taxon>
        <taxon>Actinomadura</taxon>
    </lineage>
</organism>
<dbReference type="EMBL" id="BSRZ01000001">
    <property type="protein sequence ID" value="GLW62049.1"/>
    <property type="molecule type" value="Genomic_DNA"/>
</dbReference>
<dbReference type="RefSeq" id="WP_067915449.1">
    <property type="nucleotide sequence ID" value="NZ_BSRZ01000001.1"/>
</dbReference>
<dbReference type="InterPro" id="IPR005804">
    <property type="entry name" value="FA_desaturase_dom"/>
</dbReference>
<comment type="similarity">
    <text evidence="2">Belongs to the fatty acid desaturase type 2 family.</text>
</comment>
<keyword evidence="6" id="KW-0560">Oxidoreductase</keyword>
<proteinExistence type="inferred from homology"/>
<dbReference type="GO" id="GO:0016020">
    <property type="term" value="C:membrane"/>
    <property type="evidence" value="ECO:0007669"/>
    <property type="project" value="UniProtKB-SubCell"/>
</dbReference>
<evidence type="ECO:0000256" key="5">
    <source>
        <dbReference type="ARBA" id="ARBA00022989"/>
    </source>
</evidence>
<gene>
    <name evidence="13" type="ORF">Arub01_02930</name>
</gene>
<dbReference type="PANTHER" id="PTHR11351">
    <property type="entry name" value="ACYL-COA DESATURASE"/>
    <property type="match status" value="1"/>
</dbReference>
<evidence type="ECO:0000259" key="12">
    <source>
        <dbReference type="Pfam" id="PF00487"/>
    </source>
</evidence>
<reference evidence="13" key="1">
    <citation type="submission" date="2023-02" db="EMBL/GenBank/DDBJ databases">
        <title>Actinomadura rubrobrunea NBRC 14622.</title>
        <authorList>
            <person name="Ichikawa N."/>
            <person name="Sato H."/>
            <person name="Tonouchi N."/>
        </authorList>
    </citation>
    <scope>NUCLEOTIDE SEQUENCE</scope>
    <source>
        <strain evidence="13">NBRC 14622</strain>
    </source>
</reference>
<feature type="transmembrane region" description="Helical" evidence="11">
    <location>
        <begin position="31"/>
        <end position="55"/>
    </location>
</feature>
<dbReference type="PANTHER" id="PTHR11351:SF3">
    <property type="entry name" value="BLL4393 PROTEIN"/>
    <property type="match status" value="1"/>
</dbReference>
<evidence type="ECO:0000256" key="10">
    <source>
        <dbReference type="SAM" id="MobiDB-lite"/>
    </source>
</evidence>
<dbReference type="PRINTS" id="PR00075">
    <property type="entry name" value="FACDDSATRASE"/>
</dbReference>
<name>A0A9W6PS20_9ACTN</name>
<keyword evidence="3 11" id="KW-0812">Transmembrane</keyword>
<feature type="region of interest" description="Disordered" evidence="10">
    <location>
        <begin position="1"/>
        <end position="22"/>
    </location>
</feature>